<dbReference type="Proteomes" id="UP000054532">
    <property type="component" value="Unassembled WGS sequence"/>
</dbReference>
<organism evidence="1">
    <name type="scientific">Phytophthora nicotianae</name>
    <name type="common">Potato buckeye rot agent</name>
    <name type="synonym">Phytophthora parasitica</name>
    <dbReference type="NCBI Taxonomy" id="4792"/>
    <lineage>
        <taxon>Eukaryota</taxon>
        <taxon>Sar</taxon>
        <taxon>Stramenopiles</taxon>
        <taxon>Oomycota</taxon>
        <taxon>Peronosporomycetes</taxon>
        <taxon>Peronosporales</taxon>
        <taxon>Peronosporaceae</taxon>
        <taxon>Phytophthora</taxon>
    </lineage>
</organism>
<gene>
    <name evidence="1" type="ORF">L914_16349</name>
</gene>
<dbReference type="AlphaFoldDB" id="W2MN27"/>
<dbReference type="EMBL" id="KI695205">
    <property type="protein sequence ID" value="ETM37073.1"/>
    <property type="molecule type" value="Genomic_DNA"/>
</dbReference>
<name>W2MN27_PHYNI</name>
<evidence type="ECO:0000313" key="1">
    <source>
        <dbReference type="EMBL" id="ETM37073.1"/>
    </source>
</evidence>
<proteinExistence type="predicted"/>
<reference evidence="1" key="1">
    <citation type="submission" date="2013-11" db="EMBL/GenBank/DDBJ databases">
        <title>The Genome Sequence of Phytophthora parasitica IAC_01/95.</title>
        <authorList>
            <consortium name="The Broad Institute Genomics Platform"/>
            <person name="Russ C."/>
            <person name="Tyler B."/>
            <person name="Panabieres F."/>
            <person name="Shan W."/>
            <person name="Tripathy S."/>
            <person name="Grunwald N."/>
            <person name="Machado M."/>
            <person name="Johnson C.S."/>
            <person name="Arredondo F."/>
            <person name="Hong C."/>
            <person name="Coffey M."/>
            <person name="Young S.K."/>
            <person name="Zeng Q."/>
            <person name="Gargeya S."/>
            <person name="Fitzgerald M."/>
            <person name="Abouelleil A."/>
            <person name="Alvarado L."/>
            <person name="Chapman S.B."/>
            <person name="Gainer-Dewar J."/>
            <person name="Goldberg J."/>
            <person name="Griggs A."/>
            <person name="Gujja S."/>
            <person name="Hansen M."/>
            <person name="Howarth C."/>
            <person name="Imamovic A."/>
            <person name="Ireland A."/>
            <person name="Larimer J."/>
            <person name="McCowan C."/>
            <person name="Murphy C."/>
            <person name="Pearson M."/>
            <person name="Poon T.W."/>
            <person name="Priest M."/>
            <person name="Roberts A."/>
            <person name="Saif S."/>
            <person name="Shea T."/>
            <person name="Sykes S."/>
            <person name="Wortman J."/>
            <person name="Nusbaum C."/>
            <person name="Birren B."/>
        </authorList>
    </citation>
    <scope>NUCLEOTIDE SEQUENCE [LARGE SCALE GENOMIC DNA]</scope>
    <source>
        <strain evidence="1">IAC_01/95</strain>
    </source>
</reference>
<accession>W2MN27</accession>
<protein>
    <submittedName>
        <fullName evidence="1">Uncharacterized protein</fullName>
    </submittedName>
</protein>
<sequence length="58" mass="5855">MASAASAKPRTARTCTMSVGPVQSIKVYVDAQAASSPISSPIPGFREVDCPGNAFGLG</sequence>